<evidence type="ECO:0000313" key="3">
    <source>
        <dbReference type="Proteomes" id="UP000188268"/>
    </source>
</evidence>
<protein>
    <submittedName>
        <fullName evidence="2">Uncharacterized protein</fullName>
    </submittedName>
</protein>
<evidence type="ECO:0000256" key="1">
    <source>
        <dbReference type="SAM" id="Phobius"/>
    </source>
</evidence>
<evidence type="ECO:0000313" key="2">
    <source>
        <dbReference type="EMBL" id="OMO57800.1"/>
    </source>
</evidence>
<sequence>MEMKGSRTKDYAWAISASINPAFAAVLAKFFLSPLVRYGLVIFFNVIMWECYVNSLKALSSL</sequence>
<dbReference type="OrthoDB" id="5854584at2759"/>
<keyword evidence="3" id="KW-1185">Reference proteome</keyword>
<dbReference type="EMBL" id="AWWV01014293">
    <property type="protein sequence ID" value="OMO57800.1"/>
    <property type="molecule type" value="Genomic_DNA"/>
</dbReference>
<feature type="transmembrane region" description="Helical" evidence="1">
    <location>
        <begin position="12"/>
        <end position="32"/>
    </location>
</feature>
<accession>A0A1R3GIF5</accession>
<dbReference type="Gramene" id="OMO57800">
    <property type="protein sequence ID" value="OMO57800"/>
    <property type="gene ID" value="CCACVL1_25685"/>
</dbReference>
<name>A0A1R3GIF5_COCAP</name>
<keyword evidence="1" id="KW-0812">Transmembrane</keyword>
<proteinExistence type="predicted"/>
<comment type="caution">
    <text evidence="2">The sequence shown here is derived from an EMBL/GenBank/DDBJ whole genome shotgun (WGS) entry which is preliminary data.</text>
</comment>
<dbReference type="PANTHER" id="PTHR31965">
    <property type="entry name" value="TRANSMEMBRANE PROTEIN 42"/>
    <property type="match status" value="1"/>
</dbReference>
<dbReference type="AlphaFoldDB" id="A0A1R3GIF5"/>
<dbReference type="Proteomes" id="UP000188268">
    <property type="component" value="Unassembled WGS sequence"/>
</dbReference>
<reference evidence="2 3" key="1">
    <citation type="submission" date="2013-09" db="EMBL/GenBank/DDBJ databases">
        <title>Corchorus capsularis genome sequencing.</title>
        <authorList>
            <person name="Alam M."/>
            <person name="Haque M.S."/>
            <person name="Islam M.S."/>
            <person name="Emdad E.M."/>
            <person name="Islam M.M."/>
            <person name="Ahmed B."/>
            <person name="Halim A."/>
            <person name="Hossen Q.M.M."/>
            <person name="Hossain M.Z."/>
            <person name="Ahmed R."/>
            <person name="Khan M.M."/>
            <person name="Islam R."/>
            <person name="Rashid M.M."/>
            <person name="Khan S.A."/>
            <person name="Rahman M.S."/>
            <person name="Alam M."/>
        </authorList>
    </citation>
    <scope>NUCLEOTIDE SEQUENCE [LARGE SCALE GENOMIC DNA]</scope>
    <source>
        <strain evidence="3">cv. CVL-1</strain>
        <tissue evidence="2">Whole seedling</tissue>
    </source>
</reference>
<keyword evidence="1" id="KW-0472">Membrane</keyword>
<dbReference type="InterPro" id="IPR039632">
    <property type="entry name" value="TMEM42"/>
</dbReference>
<keyword evidence="1" id="KW-1133">Transmembrane helix</keyword>
<organism evidence="2 3">
    <name type="scientific">Corchorus capsularis</name>
    <name type="common">Jute</name>
    <dbReference type="NCBI Taxonomy" id="210143"/>
    <lineage>
        <taxon>Eukaryota</taxon>
        <taxon>Viridiplantae</taxon>
        <taxon>Streptophyta</taxon>
        <taxon>Embryophyta</taxon>
        <taxon>Tracheophyta</taxon>
        <taxon>Spermatophyta</taxon>
        <taxon>Magnoliopsida</taxon>
        <taxon>eudicotyledons</taxon>
        <taxon>Gunneridae</taxon>
        <taxon>Pentapetalae</taxon>
        <taxon>rosids</taxon>
        <taxon>malvids</taxon>
        <taxon>Malvales</taxon>
        <taxon>Malvaceae</taxon>
        <taxon>Grewioideae</taxon>
        <taxon>Apeibeae</taxon>
        <taxon>Corchorus</taxon>
    </lineage>
</organism>
<gene>
    <name evidence="2" type="ORF">CCACVL1_25685</name>
</gene>
<dbReference type="STRING" id="210143.A0A1R3GIF5"/>
<dbReference type="PANTHER" id="PTHR31965:SF1">
    <property type="entry name" value="TRANSMEMBRANE PROTEIN 42"/>
    <property type="match status" value="1"/>
</dbReference>